<feature type="chain" id="PRO_5012533376" evidence="1">
    <location>
        <begin position="22"/>
        <end position="166"/>
    </location>
</feature>
<dbReference type="AlphaFoldDB" id="A0A223V356"/>
<evidence type="ECO:0000256" key="1">
    <source>
        <dbReference type="SAM" id="SignalP"/>
    </source>
</evidence>
<keyword evidence="3" id="KW-1185">Reference proteome</keyword>
<reference evidence="2 3" key="1">
    <citation type="submission" date="2017-08" db="EMBL/GenBank/DDBJ databases">
        <title>The complete genome sequence of Maribacter sp. B1, isolated from deep-sea sediment.</title>
        <authorList>
            <person name="Wu Y.-H."/>
            <person name="Cheng H."/>
            <person name="Xu X.-W."/>
        </authorList>
    </citation>
    <scope>NUCLEOTIDE SEQUENCE [LARGE SCALE GENOMIC DNA]</scope>
    <source>
        <strain evidence="2 3">B1</strain>
    </source>
</reference>
<gene>
    <name evidence="2" type="ORF">CJ263_06310</name>
</gene>
<dbReference type="RefSeq" id="WP_094996486.1">
    <property type="nucleotide sequence ID" value="NZ_BMJL01000009.1"/>
</dbReference>
<sequence>MPKFLYFLVLLLVLGSCRQSASETVTEEVSSFGTMAEELPPVTSINAKANSILKTWKEFDDFDKSFNRIYTIDYREDLVLVIDDLVEKQKLLEKGEYPEEFNIPQIKGRQKVVKTYILKTKGDLEYRLNPENSIKELIAAYNALREQFNVTVNNTLPSELIDNQSI</sequence>
<dbReference type="KEGG" id="marb:CJ263_06310"/>
<name>A0A223V356_9FLAO</name>
<keyword evidence="1" id="KW-0732">Signal</keyword>
<dbReference type="Proteomes" id="UP000215244">
    <property type="component" value="Chromosome"/>
</dbReference>
<dbReference type="OrthoDB" id="1443520at2"/>
<feature type="signal peptide" evidence="1">
    <location>
        <begin position="1"/>
        <end position="21"/>
    </location>
</feature>
<evidence type="ECO:0000313" key="3">
    <source>
        <dbReference type="Proteomes" id="UP000215244"/>
    </source>
</evidence>
<protein>
    <submittedName>
        <fullName evidence="2">Uncharacterized protein</fullName>
    </submittedName>
</protein>
<dbReference type="EMBL" id="CP022957">
    <property type="protein sequence ID" value="ASV29863.1"/>
    <property type="molecule type" value="Genomic_DNA"/>
</dbReference>
<proteinExistence type="predicted"/>
<evidence type="ECO:0000313" key="2">
    <source>
        <dbReference type="EMBL" id="ASV29863.1"/>
    </source>
</evidence>
<accession>A0A223V356</accession>
<organism evidence="2 3">
    <name type="scientific">Maribacter cobaltidurans</name>
    <dbReference type="NCBI Taxonomy" id="1178778"/>
    <lineage>
        <taxon>Bacteria</taxon>
        <taxon>Pseudomonadati</taxon>
        <taxon>Bacteroidota</taxon>
        <taxon>Flavobacteriia</taxon>
        <taxon>Flavobacteriales</taxon>
        <taxon>Flavobacteriaceae</taxon>
        <taxon>Maribacter</taxon>
    </lineage>
</organism>
<dbReference type="PROSITE" id="PS51257">
    <property type="entry name" value="PROKAR_LIPOPROTEIN"/>
    <property type="match status" value="1"/>
</dbReference>